<dbReference type="Gene3D" id="3.40.50.1110">
    <property type="entry name" value="SGNH hydrolase"/>
    <property type="match status" value="1"/>
</dbReference>
<protein>
    <submittedName>
        <fullName evidence="2">SGNH/GDSL hydrolase family protein</fullName>
    </submittedName>
</protein>
<dbReference type="InterPro" id="IPR036514">
    <property type="entry name" value="SGNH_hydro_sf"/>
</dbReference>
<dbReference type="SUPFAM" id="SSF52266">
    <property type="entry name" value="SGNH hydrolase"/>
    <property type="match status" value="1"/>
</dbReference>
<dbReference type="PANTHER" id="PTHR43784:SF2">
    <property type="entry name" value="GDSL-LIKE LIPASE_ACYLHYDROLASE, PUTATIVE (AFU_ORTHOLOGUE AFUA_2G00820)-RELATED"/>
    <property type="match status" value="1"/>
</dbReference>
<keyword evidence="2" id="KW-0378">Hydrolase</keyword>
<proteinExistence type="predicted"/>
<evidence type="ECO:0000259" key="1">
    <source>
        <dbReference type="Pfam" id="PF13472"/>
    </source>
</evidence>
<evidence type="ECO:0000313" key="2">
    <source>
        <dbReference type="EMBL" id="TCC52165.1"/>
    </source>
</evidence>
<keyword evidence="3" id="KW-1185">Reference proteome</keyword>
<dbReference type="Pfam" id="PF13472">
    <property type="entry name" value="Lipase_GDSL_2"/>
    <property type="match status" value="1"/>
</dbReference>
<dbReference type="CDD" id="cd01830">
    <property type="entry name" value="XynE_like"/>
    <property type="match status" value="1"/>
</dbReference>
<name>A0A4R0KA74_9ACTN</name>
<dbReference type="InterPro" id="IPR013830">
    <property type="entry name" value="SGNH_hydro"/>
</dbReference>
<evidence type="ECO:0000313" key="3">
    <source>
        <dbReference type="Proteomes" id="UP000291144"/>
    </source>
</evidence>
<dbReference type="PANTHER" id="PTHR43784">
    <property type="entry name" value="GDSL-LIKE LIPASE/ACYLHYDROLASE, PUTATIVE (AFU_ORTHOLOGUE AFUA_2G00820)-RELATED"/>
    <property type="match status" value="1"/>
</dbReference>
<dbReference type="Proteomes" id="UP000291144">
    <property type="component" value="Unassembled WGS sequence"/>
</dbReference>
<gene>
    <name evidence="2" type="ORF">E0H73_39915</name>
</gene>
<feature type="domain" description="SGNH hydrolase-type esterase" evidence="1">
    <location>
        <begin position="215"/>
        <end position="411"/>
    </location>
</feature>
<dbReference type="EMBL" id="SJKB01000021">
    <property type="protein sequence ID" value="TCC52165.1"/>
    <property type="molecule type" value="Genomic_DNA"/>
</dbReference>
<dbReference type="InterPro" id="IPR053140">
    <property type="entry name" value="GDSL_Rv0518-like"/>
</dbReference>
<sequence>MTAGAIAGFVGLVPSSTSTGVTSLAQQTRWAGAWTTAAQRATGAAGLSLDPTYFEPNWSEKGFADQTVRQVVRVTAGGTQVRIQLSNQYGGRPLHIASATIARSSAGAAVQSQSMRVLRFDGARTVTIPRGGRASSDAVPLRVRAGEHLTVSMYLSGPTGPATFHYYALATSYRSSGDHASDRQATAFTARSHSWYYLVGVDVRGAGVMSQTVVAFGDSITDGAFSTVDLDNRYPDVLADLLGRGRHAVAVVNEGIFGNRLLNDSRCFGNSALSRFHRDVLDRPEVGTLIVLEGINDIWMSDANGFSCLEPNPTVSAEQMIAAYRALIDGAHRRGIRVIGATLLPYGGFASYSHRGEAVRQVLNSWIRDTHTFDAVIDFDAVVRDPAHPDRMLPTFDSGDHLHPNDRGYEVMAEAAFSVLSRGPQR</sequence>
<accession>A0A4R0KA74</accession>
<comment type="caution">
    <text evidence="2">The sequence shown here is derived from an EMBL/GenBank/DDBJ whole genome shotgun (WGS) entry which is preliminary data.</text>
</comment>
<organism evidence="2 3">
    <name type="scientific">Kribbella pittospori</name>
    <dbReference type="NCBI Taxonomy" id="722689"/>
    <lineage>
        <taxon>Bacteria</taxon>
        <taxon>Bacillati</taxon>
        <taxon>Actinomycetota</taxon>
        <taxon>Actinomycetes</taxon>
        <taxon>Propionibacteriales</taxon>
        <taxon>Kribbellaceae</taxon>
        <taxon>Kribbella</taxon>
    </lineage>
</organism>
<dbReference type="AlphaFoldDB" id="A0A4R0KA74"/>
<dbReference type="GO" id="GO:0016787">
    <property type="term" value="F:hydrolase activity"/>
    <property type="evidence" value="ECO:0007669"/>
    <property type="project" value="UniProtKB-KW"/>
</dbReference>
<dbReference type="OrthoDB" id="1828825at2"/>
<reference evidence="2 3" key="1">
    <citation type="submission" date="2019-02" db="EMBL/GenBank/DDBJ databases">
        <title>Kribbella capetownensis sp. nov. and Kribbella speibonae sp. nov., isolated from soil.</title>
        <authorList>
            <person name="Curtis S.M."/>
            <person name="Norton I."/>
            <person name="Everest G.J."/>
            <person name="Meyers P.R."/>
        </authorList>
    </citation>
    <scope>NUCLEOTIDE SEQUENCE [LARGE SCALE GENOMIC DNA]</scope>
    <source>
        <strain evidence="2 3">NRRL B-24813</strain>
    </source>
</reference>